<dbReference type="SUPFAM" id="SSF46955">
    <property type="entry name" value="Putative DNA-binding domain"/>
    <property type="match status" value="1"/>
</dbReference>
<protein>
    <submittedName>
        <fullName evidence="2">Helix-turn-helix domain-containing protein</fullName>
    </submittedName>
</protein>
<evidence type="ECO:0000259" key="1">
    <source>
        <dbReference type="Pfam" id="PF12728"/>
    </source>
</evidence>
<dbReference type="InterPro" id="IPR010093">
    <property type="entry name" value="SinI_DNA-bd"/>
</dbReference>
<dbReference type="Proteomes" id="UP001597301">
    <property type="component" value="Unassembled WGS sequence"/>
</dbReference>
<dbReference type="InterPro" id="IPR041657">
    <property type="entry name" value="HTH_17"/>
</dbReference>
<evidence type="ECO:0000313" key="3">
    <source>
        <dbReference type="Proteomes" id="UP001597301"/>
    </source>
</evidence>
<reference evidence="3" key="1">
    <citation type="journal article" date="2019" name="Int. J. Syst. Evol. Microbiol.">
        <title>The Global Catalogue of Microorganisms (GCM) 10K type strain sequencing project: providing services to taxonomists for standard genome sequencing and annotation.</title>
        <authorList>
            <consortium name="The Broad Institute Genomics Platform"/>
            <consortium name="The Broad Institute Genome Sequencing Center for Infectious Disease"/>
            <person name="Wu L."/>
            <person name="Ma J."/>
        </authorList>
    </citation>
    <scope>NUCLEOTIDE SEQUENCE [LARGE SCALE GENOMIC DNA]</scope>
    <source>
        <strain evidence="3">CGMCC 1.12295</strain>
    </source>
</reference>
<evidence type="ECO:0000313" key="2">
    <source>
        <dbReference type="EMBL" id="MFD1708915.1"/>
    </source>
</evidence>
<dbReference type="RefSeq" id="WP_380776800.1">
    <property type="nucleotide sequence ID" value="NZ_JBHUEO010000121.1"/>
</dbReference>
<dbReference type="InterPro" id="IPR009061">
    <property type="entry name" value="DNA-bd_dom_put_sf"/>
</dbReference>
<gene>
    <name evidence="2" type="ORF">ACFSCZ_19815</name>
</gene>
<feature type="domain" description="Helix-turn-helix" evidence="1">
    <location>
        <begin position="27"/>
        <end position="74"/>
    </location>
</feature>
<dbReference type="Pfam" id="PF12728">
    <property type="entry name" value="HTH_17"/>
    <property type="match status" value="1"/>
</dbReference>
<keyword evidence="3" id="KW-1185">Reference proteome</keyword>
<dbReference type="EMBL" id="JBHUEO010000121">
    <property type="protein sequence ID" value="MFD1708915.1"/>
    <property type="molecule type" value="Genomic_DNA"/>
</dbReference>
<organism evidence="2 3">
    <name type="scientific">Siminovitchia sediminis</name>
    <dbReference type="NCBI Taxonomy" id="1274353"/>
    <lineage>
        <taxon>Bacteria</taxon>
        <taxon>Bacillati</taxon>
        <taxon>Bacillota</taxon>
        <taxon>Bacilli</taxon>
        <taxon>Bacillales</taxon>
        <taxon>Bacillaceae</taxon>
        <taxon>Siminovitchia</taxon>
    </lineage>
</organism>
<comment type="caution">
    <text evidence="2">The sequence shown here is derived from an EMBL/GenBank/DDBJ whole genome shotgun (WGS) entry which is preliminary data.</text>
</comment>
<sequence length="79" mass="9457">MSGLHGAIKEHYERQKPKYVPIERKALDTREVAELLGVSKFLIYRLVREKQIPFVRIGTRLIYRKNSIEKWLNELEYTP</sequence>
<accession>A0ABW4KLN0</accession>
<name>A0ABW4KLN0_9BACI</name>
<dbReference type="NCBIfam" id="TIGR01764">
    <property type="entry name" value="excise"/>
    <property type="match status" value="1"/>
</dbReference>
<proteinExistence type="predicted"/>